<feature type="domain" description="Reverse transcriptase" evidence="11">
    <location>
        <begin position="295"/>
        <end position="472"/>
    </location>
</feature>
<dbReference type="InterPro" id="IPR043502">
    <property type="entry name" value="DNA/RNA_pol_sf"/>
</dbReference>
<dbReference type="GO" id="GO:0004519">
    <property type="term" value="F:endonuclease activity"/>
    <property type="evidence" value="ECO:0007669"/>
    <property type="project" value="UniProtKB-KW"/>
</dbReference>
<comment type="caution">
    <text evidence="13">The sequence shown here is derived from an EMBL/GenBank/DDBJ whole genome shotgun (WGS) entry which is preliminary data.</text>
</comment>
<dbReference type="InterPro" id="IPR001969">
    <property type="entry name" value="Aspartic_peptidase_AS"/>
</dbReference>
<dbReference type="PANTHER" id="PTHR37984">
    <property type="entry name" value="PROTEIN CBG26694"/>
    <property type="match status" value="1"/>
</dbReference>
<dbReference type="InterPro" id="IPR043128">
    <property type="entry name" value="Rev_trsase/Diguanyl_cyclase"/>
</dbReference>
<keyword evidence="2" id="KW-0548">Nucleotidyltransferase</keyword>
<dbReference type="Gene3D" id="3.30.70.270">
    <property type="match status" value="2"/>
</dbReference>
<dbReference type="Pfam" id="PF00078">
    <property type="entry name" value="RVT_1"/>
    <property type="match status" value="1"/>
</dbReference>
<evidence type="ECO:0000259" key="12">
    <source>
        <dbReference type="PROSITE" id="PS50994"/>
    </source>
</evidence>
<name>A0AAE1DBS1_9GAST</name>
<evidence type="ECO:0000256" key="5">
    <source>
        <dbReference type="ARBA" id="ARBA00022801"/>
    </source>
</evidence>
<sequence>MSIEAVALKLPTFWTTYPLAWFAQTEAQFALRNLSSDDTRYFHVVAALDSQTATRAFPECNLSESSEVGTVCWFHRRFGSNAQRCDRTCKDYSSFTHNHRQRNAKVLHCAVSTSENHKHTQLFVTDSISKRCFLVDTGAQISVTPASKLDKKTGSRGPPLQSANGSTITTYGTRVVCLCFGQRNFQARLIAADVSRPLLNADFLRTHNLLVDMRNRRLIEADTFSGIPCYVGTVTPTNLALVELSSNKFRKLLNEFSDLLKPTFSTAEVKNGVCNRFVMMMDRLAIAKKEFSEMEKMGIIMKSSSPWASPLYMVSKPNGSWRPCGDYRKLNDVTAPDRYPIPHIHDFSSRLEGKTIFSKIDLVRGYHQIPVAPEDTPKTAVITPFGLWEFLRMPFDLKSAAQTFQRLTDSVLQDIDSTFVYLDDILVASSTEKEYMGDLKAGFRRLIDHGLVIRLEKCLFGVSSLEFLGHQVHVSKKRSSPSQAKVKAIQTFPKPSTVKGLKEFLGMINFYHRFLPNIAATLSPLYGALKSSKLRQELVWSQEMKQAFLNGKTALANAAMLVHPFTDCPLALTSDASDVTVGAVLERFNKGHWQPLAFLSRKLRKAEIKYSAFDRELLGVHLAIRHFRFMLEGRNFTIYTDHKPLVHALAKTTELWSARQQKHLSAISEFSTDIAHVSGKNNIVANCLSLSRTTDAVSLGIDYIAMARAQAASIDVQAYKTAFTCLEITNTRLNEQGPELVCAVSTGRPRPIVPSDFRRTVFDVVHNLSHPGVKAAVKMVSDKFVWHRMRKQVSRRVKECHHCQSSKIQNHTKAPLEHFFVPEKRFSHINIDIVGPLPFSSGFTYLLTIIDRNTRWLEAIPLRGITTPECVHALITGWIARFGVPGDISSDRGS</sequence>
<evidence type="ECO:0000256" key="8">
    <source>
        <dbReference type="ARBA" id="ARBA00022908"/>
    </source>
</evidence>
<dbReference type="InterPro" id="IPR036397">
    <property type="entry name" value="RNaseH_sf"/>
</dbReference>
<dbReference type="InterPro" id="IPR000477">
    <property type="entry name" value="RT_dom"/>
</dbReference>
<dbReference type="InterPro" id="IPR050951">
    <property type="entry name" value="Retrovirus_Pol_polyprotein"/>
</dbReference>
<keyword evidence="3" id="KW-0540">Nuclease</keyword>
<organism evidence="13 14">
    <name type="scientific">Elysia crispata</name>
    <name type="common">lettuce slug</name>
    <dbReference type="NCBI Taxonomy" id="231223"/>
    <lineage>
        <taxon>Eukaryota</taxon>
        <taxon>Metazoa</taxon>
        <taxon>Spiralia</taxon>
        <taxon>Lophotrochozoa</taxon>
        <taxon>Mollusca</taxon>
        <taxon>Gastropoda</taxon>
        <taxon>Heterobranchia</taxon>
        <taxon>Euthyneura</taxon>
        <taxon>Panpulmonata</taxon>
        <taxon>Sacoglossa</taxon>
        <taxon>Placobranchoidea</taxon>
        <taxon>Plakobranchidae</taxon>
        <taxon>Elysia</taxon>
    </lineage>
</organism>
<keyword evidence="14" id="KW-1185">Reference proteome</keyword>
<dbReference type="Gene3D" id="2.40.70.10">
    <property type="entry name" value="Acid Proteases"/>
    <property type="match status" value="1"/>
</dbReference>
<dbReference type="GO" id="GO:0004190">
    <property type="term" value="F:aspartic-type endopeptidase activity"/>
    <property type="evidence" value="ECO:0007669"/>
    <property type="project" value="InterPro"/>
</dbReference>
<evidence type="ECO:0008006" key="15">
    <source>
        <dbReference type="Google" id="ProtNLM"/>
    </source>
</evidence>
<dbReference type="GO" id="GO:0015074">
    <property type="term" value="P:DNA integration"/>
    <property type="evidence" value="ECO:0007669"/>
    <property type="project" value="UniProtKB-KW"/>
</dbReference>
<dbReference type="SUPFAM" id="SSF56672">
    <property type="entry name" value="DNA/RNA polymerases"/>
    <property type="match status" value="1"/>
</dbReference>
<dbReference type="Gene3D" id="3.30.420.10">
    <property type="entry name" value="Ribonuclease H-like superfamily/Ribonuclease H"/>
    <property type="match status" value="1"/>
</dbReference>
<evidence type="ECO:0000256" key="10">
    <source>
        <dbReference type="ARBA" id="ARBA00023268"/>
    </source>
</evidence>
<dbReference type="InterPro" id="IPR001584">
    <property type="entry name" value="Integrase_cat-core"/>
</dbReference>
<protein>
    <recommendedName>
        <fullName evidence="15">Endonuclease</fullName>
    </recommendedName>
</protein>
<evidence type="ECO:0000313" key="14">
    <source>
        <dbReference type="Proteomes" id="UP001283361"/>
    </source>
</evidence>
<dbReference type="PANTHER" id="PTHR37984:SF5">
    <property type="entry name" value="PROTEIN NYNRIN-LIKE"/>
    <property type="match status" value="1"/>
</dbReference>
<accession>A0AAE1DBS1</accession>
<dbReference type="SUPFAM" id="SSF50630">
    <property type="entry name" value="Acid proteases"/>
    <property type="match status" value="1"/>
</dbReference>
<dbReference type="Gene3D" id="1.10.340.70">
    <property type="match status" value="1"/>
</dbReference>
<dbReference type="PROSITE" id="PS50878">
    <property type="entry name" value="RT_POL"/>
    <property type="match status" value="1"/>
</dbReference>
<reference evidence="13" key="1">
    <citation type="journal article" date="2023" name="G3 (Bethesda)">
        <title>A reference genome for the long-term kleptoplast-retaining sea slug Elysia crispata morphotype clarki.</title>
        <authorList>
            <person name="Eastman K.E."/>
            <person name="Pendleton A.L."/>
            <person name="Shaikh M.A."/>
            <person name="Suttiyut T."/>
            <person name="Ogas R."/>
            <person name="Tomko P."/>
            <person name="Gavelis G."/>
            <person name="Widhalm J.R."/>
            <person name="Wisecaver J.H."/>
        </authorList>
    </citation>
    <scope>NUCLEOTIDE SEQUENCE</scope>
    <source>
        <strain evidence="13">ECLA1</strain>
    </source>
</reference>
<dbReference type="PROSITE" id="PS50994">
    <property type="entry name" value="INTEGRASE"/>
    <property type="match status" value="1"/>
</dbReference>
<evidence type="ECO:0000256" key="2">
    <source>
        <dbReference type="ARBA" id="ARBA00022695"/>
    </source>
</evidence>
<dbReference type="Gene3D" id="3.10.10.10">
    <property type="entry name" value="HIV Type 1 Reverse Transcriptase, subunit A, domain 1"/>
    <property type="match status" value="1"/>
</dbReference>
<dbReference type="EMBL" id="JAWDGP010004468">
    <property type="protein sequence ID" value="KAK3764115.1"/>
    <property type="molecule type" value="Genomic_DNA"/>
</dbReference>
<dbReference type="GO" id="GO:0003723">
    <property type="term" value="F:RNA binding"/>
    <property type="evidence" value="ECO:0007669"/>
    <property type="project" value="UniProtKB-KW"/>
</dbReference>
<keyword evidence="8" id="KW-0229">DNA integration</keyword>
<evidence type="ECO:0000256" key="9">
    <source>
        <dbReference type="ARBA" id="ARBA00022918"/>
    </source>
</evidence>
<dbReference type="Gene3D" id="3.10.20.370">
    <property type="match status" value="1"/>
</dbReference>
<dbReference type="InterPro" id="IPR041577">
    <property type="entry name" value="RT_RNaseH_2"/>
</dbReference>
<feature type="domain" description="Integrase catalytic" evidence="12">
    <location>
        <begin position="818"/>
        <end position="894"/>
    </location>
</feature>
<dbReference type="GO" id="GO:0003964">
    <property type="term" value="F:RNA-directed DNA polymerase activity"/>
    <property type="evidence" value="ECO:0007669"/>
    <property type="project" value="UniProtKB-KW"/>
</dbReference>
<dbReference type="AlphaFoldDB" id="A0AAE1DBS1"/>
<keyword evidence="10" id="KW-0511">Multifunctional enzyme</keyword>
<keyword evidence="5" id="KW-0378">Hydrolase</keyword>
<evidence type="ECO:0000256" key="6">
    <source>
        <dbReference type="ARBA" id="ARBA00022842"/>
    </source>
</evidence>
<proteinExistence type="predicted"/>
<evidence type="ECO:0000256" key="3">
    <source>
        <dbReference type="ARBA" id="ARBA00022722"/>
    </source>
</evidence>
<evidence type="ECO:0000256" key="1">
    <source>
        <dbReference type="ARBA" id="ARBA00022679"/>
    </source>
</evidence>
<gene>
    <name evidence="13" type="ORF">RRG08_039287</name>
</gene>
<keyword evidence="4" id="KW-0255">Endonuclease</keyword>
<dbReference type="Pfam" id="PF17921">
    <property type="entry name" value="Integrase_H2C2"/>
    <property type="match status" value="1"/>
</dbReference>
<dbReference type="FunFam" id="3.10.20.370:FF:000001">
    <property type="entry name" value="Retrovirus-related Pol polyprotein from transposon 17.6-like protein"/>
    <property type="match status" value="1"/>
</dbReference>
<evidence type="ECO:0000256" key="4">
    <source>
        <dbReference type="ARBA" id="ARBA00022759"/>
    </source>
</evidence>
<dbReference type="GO" id="GO:0006508">
    <property type="term" value="P:proteolysis"/>
    <property type="evidence" value="ECO:0007669"/>
    <property type="project" value="InterPro"/>
</dbReference>
<dbReference type="Proteomes" id="UP001283361">
    <property type="component" value="Unassembled WGS sequence"/>
</dbReference>
<dbReference type="FunFam" id="3.30.70.270:FF:000020">
    <property type="entry name" value="Transposon Tf2-6 polyprotein-like Protein"/>
    <property type="match status" value="1"/>
</dbReference>
<evidence type="ECO:0000256" key="7">
    <source>
        <dbReference type="ARBA" id="ARBA00022884"/>
    </source>
</evidence>
<dbReference type="PROSITE" id="PS00141">
    <property type="entry name" value="ASP_PROTEASE"/>
    <property type="match status" value="1"/>
</dbReference>
<dbReference type="Pfam" id="PF23055">
    <property type="entry name" value="DUF7041"/>
    <property type="match status" value="1"/>
</dbReference>
<dbReference type="InterPro" id="IPR055469">
    <property type="entry name" value="DUF7041"/>
</dbReference>
<dbReference type="CDD" id="cd09274">
    <property type="entry name" value="RNase_HI_RT_Ty3"/>
    <property type="match status" value="1"/>
</dbReference>
<keyword evidence="6" id="KW-0460">Magnesium</keyword>
<dbReference type="CDD" id="cd01647">
    <property type="entry name" value="RT_LTR"/>
    <property type="match status" value="1"/>
</dbReference>
<dbReference type="InterPro" id="IPR012337">
    <property type="entry name" value="RNaseH-like_sf"/>
</dbReference>
<evidence type="ECO:0000313" key="13">
    <source>
        <dbReference type="EMBL" id="KAK3764115.1"/>
    </source>
</evidence>
<dbReference type="InterPro" id="IPR041588">
    <property type="entry name" value="Integrase_H2C2"/>
</dbReference>
<keyword evidence="1" id="KW-0808">Transferase</keyword>
<evidence type="ECO:0000259" key="11">
    <source>
        <dbReference type="PROSITE" id="PS50878"/>
    </source>
</evidence>
<keyword evidence="9" id="KW-0695">RNA-directed DNA polymerase</keyword>
<dbReference type="SUPFAM" id="SSF53098">
    <property type="entry name" value="Ribonuclease H-like"/>
    <property type="match status" value="1"/>
</dbReference>
<keyword evidence="7" id="KW-0694">RNA-binding</keyword>
<dbReference type="Pfam" id="PF17919">
    <property type="entry name" value="RT_RNaseH_2"/>
    <property type="match status" value="1"/>
</dbReference>
<dbReference type="InterPro" id="IPR021109">
    <property type="entry name" value="Peptidase_aspartic_dom_sf"/>
</dbReference>